<sequence length="642" mass="72598">MSHCWGQLQVLHPLHPASTSATSYSTSATSYSPILRPNLTVSYSTMAEVKQHHSLLIRLGLSSNNHAITPIITFSSLSNHGDFHYSLKLFSTLPNPDTFLFNTLLKSFLLHNYHFPFNSIFLFYSYMLHQQHSLTPNSFTFPSLIKACSVHNAVQQGKQIHAHVLKFGLGLDTFALNNLIHMYVNFGYLGDARKLFDRMPVRTVVSWTTIISGYCQWGLLDDAFDVFELMPEKSSASWNAMIAGFVKRDRFREAFELFVRMQREKVGLDKFLAATMLSTCTGLGALEQGKWIHGYVERRGIELDSKLATAIVDMYCKCGCLEKALDVFNRLPQKGLSLWNCMIGGLAMHGKGEDAIRLFREMEKKMAVTDSVTFVNVLSACAHSGLVEEGRYYFHYMTDVHGIEPTKEHYGCLVDLLARAGRLEEARKVIDKMPISPDASILGALLGACRIHGNVELGEQLGKRLIEIEPANSGRYVILANIYADCGKWEEVANVRKLMNDRGVKKEPGFSMIEMEGTVNEFVAGEMTHPLVKAIYAKVDEMLESIRLVGYVPDTDGVLHDLFEEERENPLFYHSEKLAIAYGLLKTKRGETLHITKNLRVCKDCHQASKLISEVYDCDIIIRDRNRFHHFSKGVCSCKDYW</sequence>
<evidence type="ECO:0000256" key="3">
    <source>
        <dbReference type="PROSITE-ProRule" id="PRU00708"/>
    </source>
</evidence>
<dbReference type="InterPro" id="IPR046960">
    <property type="entry name" value="PPR_At4g14850-like_plant"/>
</dbReference>
<gene>
    <name evidence="5" type="ORF">LLUT_LOCUS26520</name>
</gene>
<dbReference type="Pfam" id="PF12854">
    <property type="entry name" value="PPR_1"/>
    <property type="match status" value="2"/>
</dbReference>
<comment type="caution">
    <text evidence="5">The sequence shown here is derived from an EMBL/GenBank/DDBJ whole genome shotgun (WGS) entry which is preliminary data.</text>
</comment>
<organism evidence="5 6">
    <name type="scientific">Lupinus luteus</name>
    <name type="common">European yellow lupine</name>
    <dbReference type="NCBI Taxonomy" id="3873"/>
    <lineage>
        <taxon>Eukaryota</taxon>
        <taxon>Viridiplantae</taxon>
        <taxon>Streptophyta</taxon>
        <taxon>Embryophyta</taxon>
        <taxon>Tracheophyta</taxon>
        <taxon>Spermatophyta</taxon>
        <taxon>Magnoliopsida</taxon>
        <taxon>eudicotyledons</taxon>
        <taxon>Gunneridae</taxon>
        <taxon>Pentapetalae</taxon>
        <taxon>rosids</taxon>
        <taxon>fabids</taxon>
        <taxon>Fabales</taxon>
        <taxon>Fabaceae</taxon>
        <taxon>Papilionoideae</taxon>
        <taxon>50 kb inversion clade</taxon>
        <taxon>genistoids sensu lato</taxon>
        <taxon>core genistoids</taxon>
        <taxon>Genisteae</taxon>
        <taxon>Lupinus</taxon>
    </lineage>
</organism>
<dbReference type="InterPro" id="IPR032867">
    <property type="entry name" value="DYW_dom"/>
</dbReference>
<dbReference type="PANTHER" id="PTHR47926">
    <property type="entry name" value="PENTATRICOPEPTIDE REPEAT-CONTAINING PROTEIN"/>
    <property type="match status" value="1"/>
</dbReference>
<dbReference type="InterPro" id="IPR002885">
    <property type="entry name" value="PPR_rpt"/>
</dbReference>
<reference evidence="5 6" key="1">
    <citation type="submission" date="2024-03" db="EMBL/GenBank/DDBJ databases">
        <authorList>
            <person name="Martinez-Hernandez J."/>
        </authorList>
    </citation>
    <scope>NUCLEOTIDE SEQUENCE [LARGE SCALE GENOMIC DNA]</scope>
</reference>
<dbReference type="AlphaFoldDB" id="A0AAV1XUQ8"/>
<dbReference type="PANTHER" id="PTHR47926:SF402">
    <property type="entry name" value="TETRATRICOPEPTIDE-LIKE HELICAL DOMAIN SUPERFAMILY, DYW DOMAIN-CONTAINING PROTEIN"/>
    <property type="match status" value="1"/>
</dbReference>
<feature type="domain" description="DYW" evidence="4">
    <location>
        <begin position="550"/>
        <end position="642"/>
    </location>
</feature>
<dbReference type="Gene3D" id="1.25.40.10">
    <property type="entry name" value="Tetratricopeptide repeat domain"/>
    <property type="match status" value="3"/>
</dbReference>
<accession>A0AAV1XUQ8</accession>
<dbReference type="InterPro" id="IPR011990">
    <property type="entry name" value="TPR-like_helical_dom_sf"/>
</dbReference>
<dbReference type="FunFam" id="1.25.40.10:FF:000366">
    <property type="entry name" value="Pentatricopeptide (PPR) repeat-containing protein"/>
    <property type="match status" value="1"/>
</dbReference>
<evidence type="ECO:0000313" key="6">
    <source>
        <dbReference type="Proteomes" id="UP001497480"/>
    </source>
</evidence>
<dbReference type="SUPFAM" id="SSF48452">
    <property type="entry name" value="TPR-like"/>
    <property type="match status" value="1"/>
</dbReference>
<dbReference type="Pfam" id="PF20431">
    <property type="entry name" value="E_motif"/>
    <property type="match status" value="1"/>
</dbReference>
<evidence type="ECO:0000313" key="5">
    <source>
        <dbReference type="EMBL" id="CAL0325460.1"/>
    </source>
</evidence>
<dbReference type="NCBIfam" id="TIGR00756">
    <property type="entry name" value="PPR"/>
    <property type="match status" value="5"/>
</dbReference>
<comment type="similarity">
    <text evidence="1">Belongs to the PPR family. PCMP-H subfamily.</text>
</comment>
<dbReference type="GO" id="GO:0008270">
    <property type="term" value="F:zinc ion binding"/>
    <property type="evidence" value="ECO:0007669"/>
    <property type="project" value="InterPro"/>
</dbReference>
<feature type="repeat" description="PPR" evidence="3">
    <location>
        <begin position="234"/>
        <end position="268"/>
    </location>
</feature>
<proteinExistence type="inferred from homology"/>
<dbReference type="GO" id="GO:0003723">
    <property type="term" value="F:RNA binding"/>
    <property type="evidence" value="ECO:0007669"/>
    <property type="project" value="InterPro"/>
</dbReference>
<evidence type="ECO:0000256" key="1">
    <source>
        <dbReference type="ARBA" id="ARBA00006643"/>
    </source>
</evidence>
<dbReference type="Pfam" id="PF01535">
    <property type="entry name" value="PPR"/>
    <property type="match status" value="3"/>
</dbReference>
<dbReference type="Pfam" id="PF13041">
    <property type="entry name" value="PPR_2"/>
    <property type="match status" value="1"/>
</dbReference>
<dbReference type="FunFam" id="1.25.40.10:FF:001087">
    <property type="entry name" value="Pentatricopeptide repeat-containing protein, mitochondrial"/>
    <property type="match status" value="1"/>
</dbReference>
<dbReference type="GO" id="GO:0009451">
    <property type="term" value="P:RNA modification"/>
    <property type="evidence" value="ECO:0007669"/>
    <property type="project" value="InterPro"/>
</dbReference>
<protein>
    <recommendedName>
        <fullName evidence="4">DYW domain-containing protein</fullName>
    </recommendedName>
</protein>
<feature type="repeat" description="PPR" evidence="3">
    <location>
        <begin position="203"/>
        <end position="233"/>
    </location>
</feature>
<keyword evidence="6" id="KW-1185">Reference proteome</keyword>
<evidence type="ECO:0000256" key="2">
    <source>
        <dbReference type="ARBA" id="ARBA00022737"/>
    </source>
</evidence>
<name>A0AAV1XUQ8_LUPLU</name>
<keyword evidence="2" id="KW-0677">Repeat</keyword>
<dbReference type="FunFam" id="1.25.40.10:FF:000470">
    <property type="entry name" value="Pentatricopeptide repeat-containing protein At5g66520"/>
    <property type="match status" value="1"/>
</dbReference>
<dbReference type="Pfam" id="PF14432">
    <property type="entry name" value="DYW_deaminase"/>
    <property type="match status" value="1"/>
</dbReference>
<dbReference type="Proteomes" id="UP001497480">
    <property type="component" value="Unassembled WGS sequence"/>
</dbReference>
<dbReference type="PROSITE" id="PS51375">
    <property type="entry name" value="PPR"/>
    <property type="match status" value="3"/>
</dbReference>
<evidence type="ECO:0000259" key="4">
    <source>
        <dbReference type="Pfam" id="PF14432"/>
    </source>
</evidence>
<dbReference type="InterPro" id="IPR046848">
    <property type="entry name" value="E_motif"/>
</dbReference>
<feature type="repeat" description="PPR" evidence="3">
    <location>
        <begin position="304"/>
        <end position="338"/>
    </location>
</feature>
<dbReference type="EMBL" id="CAXHTB010000018">
    <property type="protein sequence ID" value="CAL0325460.1"/>
    <property type="molecule type" value="Genomic_DNA"/>
</dbReference>